<evidence type="ECO:0000256" key="2">
    <source>
        <dbReference type="ARBA" id="ARBA00023125"/>
    </source>
</evidence>
<dbReference type="PANTHER" id="PTHR43280">
    <property type="entry name" value="ARAC-FAMILY TRANSCRIPTIONAL REGULATOR"/>
    <property type="match status" value="1"/>
</dbReference>
<feature type="domain" description="HTH araC/xylS-type" evidence="4">
    <location>
        <begin position="195"/>
        <end position="293"/>
    </location>
</feature>
<dbReference type="EMBL" id="JBHUCX010000028">
    <property type="protein sequence ID" value="MFD1675278.1"/>
    <property type="molecule type" value="Genomic_DNA"/>
</dbReference>
<proteinExistence type="predicted"/>
<dbReference type="InterPro" id="IPR003313">
    <property type="entry name" value="AraC-bd"/>
</dbReference>
<name>A0ABW4JJ71_9BACL</name>
<dbReference type="SUPFAM" id="SSF51215">
    <property type="entry name" value="Regulatory protein AraC"/>
    <property type="match status" value="1"/>
</dbReference>
<dbReference type="InterPro" id="IPR009057">
    <property type="entry name" value="Homeodomain-like_sf"/>
</dbReference>
<evidence type="ECO:0000256" key="3">
    <source>
        <dbReference type="ARBA" id="ARBA00023163"/>
    </source>
</evidence>
<dbReference type="PANTHER" id="PTHR43280:SF28">
    <property type="entry name" value="HTH-TYPE TRANSCRIPTIONAL ACTIVATOR RHAS"/>
    <property type="match status" value="1"/>
</dbReference>
<reference evidence="6" key="1">
    <citation type="journal article" date="2019" name="Int. J. Syst. Evol. Microbiol.">
        <title>The Global Catalogue of Microorganisms (GCM) 10K type strain sequencing project: providing services to taxonomists for standard genome sequencing and annotation.</title>
        <authorList>
            <consortium name="The Broad Institute Genomics Platform"/>
            <consortium name="The Broad Institute Genome Sequencing Center for Infectious Disease"/>
            <person name="Wu L."/>
            <person name="Ma J."/>
        </authorList>
    </citation>
    <scope>NUCLEOTIDE SEQUENCE [LARGE SCALE GENOMIC DNA]</scope>
    <source>
        <strain evidence="6">CGMCC 1.12286</strain>
    </source>
</reference>
<evidence type="ECO:0000313" key="6">
    <source>
        <dbReference type="Proteomes" id="UP001597079"/>
    </source>
</evidence>
<dbReference type="InterPro" id="IPR014710">
    <property type="entry name" value="RmlC-like_jellyroll"/>
</dbReference>
<dbReference type="Gene3D" id="2.60.120.10">
    <property type="entry name" value="Jelly Rolls"/>
    <property type="match status" value="1"/>
</dbReference>
<evidence type="ECO:0000259" key="4">
    <source>
        <dbReference type="PROSITE" id="PS01124"/>
    </source>
</evidence>
<keyword evidence="2" id="KW-0238">DNA-binding</keyword>
<accession>A0ABW4JJ71</accession>
<dbReference type="SUPFAM" id="SSF46689">
    <property type="entry name" value="Homeodomain-like"/>
    <property type="match status" value="2"/>
</dbReference>
<dbReference type="InterPro" id="IPR037923">
    <property type="entry name" value="HTH-like"/>
</dbReference>
<sequence length="297" mass="34644">MQSQLSSKRFMKEEFPFWIMRTVHDSENTPGVHGHDFIELVYVVSGASQHIFEQERYELRAGDVFIINPGEVHNYSVEPGQEIEIINCLFLPHLIKDSLLRELEISQSMDYFYVHPFLDQTERFHHRLNLTGADAVRVLNILQNMMHEMEFQQVGYPTLIRLQMVELLVTLSRYYRLSSQQALPCNESNHAMTVVRICGYLERNYDQKITLNQLSELFHISTRQLNRMFKQETGLSVIEKVHQIRLEKAKALLVETNEKVISVASLVGYDDPAFFSRLFSRQIGCSPSHYRAQTRSS</sequence>
<dbReference type="SMART" id="SM00342">
    <property type="entry name" value="HTH_ARAC"/>
    <property type="match status" value="1"/>
</dbReference>
<dbReference type="Pfam" id="PF02311">
    <property type="entry name" value="AraC_binding"/>
    <property type="match status" value="1"/>
</dbReference>
<dbReference type="InterPro" id="IPR020449">
    <property type="entry name" value="Tscrpt_reg_AraC-type_HTH"/>
</dbReference>
<dbReference type="PROSITE" id="PS01124">
    <property type="entry name" value="HTH_ARAC_FAMILY_2"/>
    <property type="match status" value="1"/>
</dbReference>
<organism evidence="5 6">
    <name type="scientific">Alicyclobacillus fodiniaquatilis</name>
    <dbReference type="NCBI Taxonomy" id="1661150"/>
    <lineage>
        <taxon>Bacteria</taxon>
        <taxon>Bacillati</taxon>
        <taxon>Bacillota</taxon>
        <taxon>Bacilli</taxon>
        <taxon>Bacillales</taxon>
        <taxon>Alicyclobacillaceae</taxon>
        <taxon>Alicyclobacillus</taxon>
    </lineage>
</organism>
<dbReference type="PROSITE" id="PS00041">
    <property type="entry name" value="HTH_ARAC_FAMILY_1"/>
    <property type="match status" value="1"/>
</dbReference>
<dbReference type="Pfam" id="PF12833">
    <property type="entry name" value="HTH_18"/>
    <property type="match status" value="1"/>
</dbReference>
<comment type="caution">
    <text evidence="5">The sequence shown here is derived from an EMBL/GenBank/DDBJ whole genome shotgun (WGS) entry which is preliminary data.</text>
</comment>
<keyword evidence="6" id="KW-1185">Reference proteome</keyword>
<dbReference type="Gene3D" id="1.10.10.60">
    <property type="entry name" value="Homeodomain-like"/>
    <property type="match status" value="2"/>
</dbReference>
<dbReference type="InterPro" id="IPR018062">
    <property type="entry name" value="HTH_AraC-typ_CS"/>
</dbReference>
<keyword evidence="1" id="KW-0805">Transcription regulation</keyword>
<evidence type="ECO:0000313" key="5">
    <source>
        <dbReference type="EMBL" id="MFD1675278.1"/>
    </source>
</evidence>
<keyword evidence="3" id="KW-0804">Transcription</keyword>
<dbReference type="InterPro" id="IPR018060">
    <property type="entry name" value="HTH_AraC"/>
</dbReference>
<evidence type="ECO:0000256" key="1">
    <source>
        <dbReference type="ARBA" id="ARBA00023015"/>
    </source>
</evidence>
<dbReference type="Proteomes" id="UP001597079">
    <property type="component" value="Unassembled WGS sequence"/>
</dbReference>
<gene>
    <name evidence="5" type="ORF">ACFSB2_11285</name>
</gene>
<dbReference type="RefSeq" id="WP_377943152.1">
    <property type="nucleotide sequence ID" value="NZ_JBHUCX010000028.1"/>
</dbReference>
<dbReference type="PRINTS" id="PR00032">
    <property type="entry name" value="HTHARAC"/>
</dbReference>
<protein>
    <submittedName>
        <fullName evidence="5">Helix-turn-helix domain-containing protein</fullName>
    </submittedName>
</protein>